<evidence type="ECO:0000313" key="1">
    <source>
        <dbReference type="EMBL" id="CAG8797099.1"/>
    </source>
</evidence>
<dbReference type="Proteomes" id="UP000789405">
    <property type="component" value="Unassembled WGS sequence"/>
</dbReference>
<dbReference type="AlphaFoldDB" id="A0A9N9PA28"/>
<feature type="non-terminal residue" evidence="1">
    <location>
        <position position="141"/>
    </location>
</feature>
<proteinExistence type="predicted"/>
<comment type="caution">
    <text evidence="1">The sequence shown here is derived from an EMBL/GenBank/DDBJ whole genome shotgun (WGS) entry which is preliminary data.</text>
</comment>
<keyword evidence="2" id="KW-1185">Reference proteome</keyword>
<gene>
    <name evidence="1" type="ORF">DERYTH_LOCUS22615</name>
</gene>
<organism evidence="1 2">
    <name type="scientific">Dentiscutata erythropus</name>
    <dbReference type="NCBI Taxonomy" id="1348616"/>
    <lineage>
        <taxon>Eukaryota</taxon>
        <taxon>Fungi</taxon>
        <taxon>Fungi incertae sedis</taxon>
        <taxon>Mucoromycota</taxon>
        <taxon>Glomeromycotina</taxon>
        <taxon>Glomeromycetes</taxon>
        <taxon>Diversisporales</taxon>
        <taxon>Gigasporaceae</taxon>
        <taxon>Dentiscutata</taxon>
    </lineage>
</organism>
<reference evidence="1" key="1">
    <citation type="submission" date="2021-06" db="EMBL/GenBank/DDBJ databases">
        <authorList>
            <person name="Kallberg Y."/>
            <person name="Tangrot J."/>
            <person name="Rosling A."/>
        </authorList>
    </citation>
    <scope>NUCLEOTIDE SEQUENCE</scope>
    <source>
        <strain evidence="1">MA453B</strain>
    </source>
</reference>
<sequence>MYLEPGRYYYRDLYEEIKYDSTNMANFIISNLVRNPNEVITKKAYYWKLLLVNYPDLSKNELKHLANIFDKNNKKRKRKQCDLKLRKVYSNLLILSEYEKIKQSEIYHRVEYTHKEYLKDWHNKHDNERELFLKKAEANNL</sequence>
<evidence type="ECO:0000313" key="2">
    <source>
        <dbReference type="Proteomes" id="UP000789405"/>
    </source>
</evidence>
<accession>A0A9N9PA28</accession>
<name>A0A9N9PA28_9GLOM</name>
<dbReference type="EMBL" id="CAJVPY010031857">
    <property type="protein sequence ID" value="CAG8797099.1"/>
    <property type="molecule type" value="Genomic_DNA"/>
</dbReference>
<protein>
    <submittedName>
        <fullName evidence="1">8351_t:CDS:1</fullName>
    </submittedName>
</protein>